<dbReference type="Gene3D" id="3.30.160.710">
    <property type="match status" value="1"/>
</dbReference>
<dbReference type="Pfam" id="PF18657">
    <property type="entry name" value="YDG"/>
    <property type="match status" value="13"/>
</dbReference>
<dbReference type="SMART" id="SM00912">
    <property type="entry name" value="Haemagg_act"/>
    <property type="match status" value="1"/>
</dbReference>
<reference evidence="5 6" key="1">
    <citation type="submission" date="2015-06" db="EMBL/GenBank/DDBJ databases">
        <title>Draft genome sequencing of a biphenyl-degrading bacterium, Janthinobacterium lividum MEG1.</title>
        <authorList>
            <person name="Shimodaira J."/>
            <person name="Hatta T."/>
        </authorList>
    </citation>
    <scope>NUCLEOTIDE SEQUENCE [LARGE SCALE GENOMIC DNA]</scope>
    <source>
        <strain evidence="5 6">MEG1</strain>
    </source>
</reference>
<dbReference type="InterPro" id="IPR041286">
    <property type="entry name" value="MBG_2"/>
</dbReference>
<dbReference type="Pfam" id="PF18676">
    <property type="entry name" value="MBG_2"/>
    <property type="match status" value="1"/>
</dbReference>
<evidence type="ECO:0000313" key="5">
    <source>
        <dbReference type="EMBL" id="OHV97567.1"/>
    </source>
</evidence>
<comment type="caution">
    <text evidence="5">The sequence shown here is derived from an EMBL/GenBank/DDBJ whole genome shotgun (WGS) entry which is preliminary data.</text>
</comment>
<dbReference type="InterPro" id="IPR008638">
    <property type="entry name" value="FhaB/CdiA-like_TPS"/>
</dbReference>
<keyword evidence="2" id="KW-0964">Secreted</keyword>
<evidence type="ECO:0000259" key="4">
    <source>
        <dbReference type="SMART" id="SM00912"/>
    </source>
</evidence>
<dbReference type="Pfam" id="PF05860">
    <property type="entry name" value="TPS"/>
    <property type="match status" value="1"/>
</dbReference>
<accession>A0A1S1UAW1</accession>
<organism evidence="5 6">
    <name type="scientific">Janthinobacterium lividum</name>
    <dbReference type="NCBI Taxonomy" id="29581"/>
    <lineage>
        <taxon>Bacteria</taxon>
        <taxon>Pseudomonadati</taxon>
        <taxon>Pseudomonadota</taxon>
        <taxon>Betaproteobacteria</taxon>
        <taxon>Burkholderiales</taxon>
        <taxon>Oxalobacteraceae</taxon>
        <taxon>Janthinobacterium</taxon>
    </lineage>
</organism>
<dbReference type="GO" id="GO:0005576">
    <property type="term" value="C:extracellular region"/>
    <property type="evidence" value="ECO:0007669"/>
    <property type="project" value="UniProtKB-SubCell"/>
</dbReference>
<dbReference type="Pfam" id="PF07581">
    <property type="entry name" value="Glug"/>
    <property type="match status" value="1"/>
</dbReference>
<dbReference type="Gene3D" id="2.160.20.110">
    <property type="match status" value="3"/>
</dbReference>
<dbReference type="InterPro" id="IPR012334">
    <property type="entry name" value="Pectin_lyas_fold"/>
</dbReference>
<dbReference type="RefSeq" id="WP_071076719.1">
    <property type="nucleotide sequence ID" value="NZ_LFKP01000005.1"/>
</dbReference>
<dbReference type="InterPro" id="IPR011050">
    <property type="entry name" value="Pectin_lyase_fold/virulence"/>
</dbReference>
<dbReference type="Pfam" id="PF13018">
    <property type="entry name" value="ESPR"/>
    <property type="match status" value="1"/>
</dbReference>
<comment type="subcellular location">
    <subcellularLocation>
        <location evidence="1">Secreted</location>
    </subcellularLocation>
</comment>
<sequence>MNRIYRSIWNQATGAYAAVSENVKSAGKRSMPGCSGGGAHFALTSMAAALMLGYGSLALAGPAGGTVVAGQATINGAPGATVIQQGSQNAVINWASFNVGKGESVQFQQPNSHAVALNRVLGSDGTTILGNLSANGKVFIVNPNGVLFGQGASVNTAGLVASTLDISNSDFMSGKYQFAGNGTGKVLNQGSISAPGGYVALLGANVSNEGTIQARLGSVALAAGRAITLDVAGDGLLNVAVNAGAVGALVNNGGMIRADGGSVVLTAQAAGDLLRTVVNNTGVIEAQTIDTRGGTIKLLGDMQTGTVNAGGTLDASAPDGGKGGFIDTSAAHVNIDDALKVTTAAPKGLTGMWLIDPTDFTIAASGGDQTGAFYSNALKSSNVSIATVASGGAAGDINVNDTISWSANKLTLTAHNNIHINAPLRGSGTASLALEYGQRAGAQGNGGGYYVNATVDLPTGNNFSTRQGNDGDLVNYTVINSVGVAGSLSGTDLQGINGNMQGNYVLGSHIDASATADWNGGTGFSPLGGVQSPILGMPFMGKFDGLGHDIVGLTFRQPEDGMSIGMFNAIASSGVVRNVNLINTVMRTDSNAFGGSYMGMLAGANAGLIENVSAHGNVSLSGRYPFGGLVGGNDGTISGSRTSGSIDYLSSNGAGAGGLVNTNTDEGVISNSSSSMRVTVTGGAAGGLVETNMGAITQSFATGAVTGATAAGGLVANAWGTITDSHATGAVRGSVSVGGLVGFAGPLTINNSYAIGNVTSSGNGVSDLGYGGLVGMTESATVISNSYAIGAVSGTNFAGGLVGWNRGTLNNVYAFGKVTAQQALSGGVAGYSNGRITNAYFNSSANAGLQGIGQSNAGGGTGATGLTEAQMRNPASFAGFTFTTTPGRSGNNWVTVGANTMLNGSIGGTLPMLSSEYSTTINSAHQLQLMTMDRMAAYTVGSSFSAASTAGGDVWGSAGFVPVGDIWTDFRGSVNGAGHIISGLYMNNAGNNATGLIGNIGRSGRISNLGLSDVNIKGTTYVGGFAGENAGKISGSFVSGTISGSKAVGALVGRNYGEIQNSYATGSATGGMSVGGLAGENNFGAIGNSYAAVVVRGAGALGGLAGGTSESSRISSSYWDTQISGQASSLGGTGLTTAQLKNLANYNGTSSPAWDLNNTWVVYDGHSAPLLRSFMTPLLVTASNASKVYDGTAGGNASGISYSRPVDPALLLGTAVLSGDAVNVGTHAVRISGLYSTAQNGYLISYVDGSLTITPRQISLGSVSADSKVYDGTTSAILRGGSLVGVVGDDLARLNLSLSGSYASKNVGTHISIAGNATLGGSASGNYILAPLGDMYGDITPALITSIGGILAGNKVYNGLTGATIDTSAAVFGGKIAADVLTIDGVGAFSDKNAGHGKTVNISGLQLGGADAGNYALAISSASTSADITPKALTLASIADKVYDGNHQVSFSGGVLNGLVGTETLGVTGKGTYADKNAGNDKAVTIGEALFADAGSGTTAGVASNYVLATPHSVTGNISKATISAVTDITVNSKTYDGTVAATVKAHSGLLNGKISGDDLAFNSSAAAFSDKNAGSNKTVHVGGITLTGVDAGNYVLASSSATATADITRKVLTLDAVTAGDKTYDGNATASLSGGTLSGLVGRETLHVTGMQGHFGDKNVGNGKAVVVTGTTLLDTASGLASNYVVAEPTGLSASITPKALTLAGIVANNKVYDGTSKASLSGAVLSGLVEMETLELAGLSAAFADKHAGKDKAVTVTGATLRDTAHGLASNYTLGNPTGLTAEISRAVIGGIGGIKAGNKVYDGNRSVLLDTRSASFYGMVAGDSLGLASASGVFSDKNAASGKTVHIGGLALSGADAGNYVLGTDVVSTAADITVRSLTLSGVVAGDKVYDGNRHASLSGGVLSGLVAGESVGLAGLTGSFGDKNVGNGKAVVVTGTTLLDTASGLASNYVVTEPTGLSASITPKALTLAGIVANNKVYDGTSKASLSGAVLSGLVEMETLELAGLSAAFADKHAGKDKAVTVTGATLRDTAHGLASNYTLGNPTGLTAEISRAVIGGIGGIKAGNKVYDGNRSVLLDTRSASFYGMVAGDSLGLASASGVFSDKNAASGKTVHIGGLALSGADAGNYVLGTDVASTAADITARSLTLSGVVAGDKVYDGNRHASLSGGMLSGLVAGESVGLAGLTGSFGDKNVGNGKAVVVTGTTLLDTASGLASNYVVTEPTGLSASITPKALTLTGITAGNKVYDGNTVASLSGGSLSGLVESETLGFGGLSGKFSDKNAGKDKAVTVKGANLLSTASGAAGNYTLSDPTGLTASITPATLTVSIMAGNKVYDATANASVSWRDDRLADDQLSIAGNAAQFVDKQAGQGKLVSMEGIRLSGLDAGNYVVNARATTRADIAQSQLTVTANNAEKGQGRPNPVFDASYTGWLAGDSVASELNGSLLFDTLAGTASPSGTYKIAASGLTSNNYAIRYVDGTLKVNPTEAVQSAVTAAVAAVSAVPRAGNMVVAEHVRGVENKASATIVAAPVMAGANGGVSRNVLPGLQLSVLERGILLPAELSTAMP</sequence>
<feature type="domain" description="Filamentous haemagglutinin FhaB/tRNA nuclease CdiA-like TPS" evidence="4">
    <location>
        <begin position="58"/>
        <end position="170"/>
    </location>
</feature>
<dbReference type="NCBIfam" id="TIGR01901">
    <property type="entry name" value="adhes_NPXG"/>
    <property type="match status" value="1"/>
</dbReference>
<evidence type="ECO:0000313" key="6">
    <source>
        <dbReference type="Proteomes" id="UP000179840"/>
    </source>
</evidence>
<dbReference type="EMBL" id="LFKP01000005">
    <property type="protein sequence ID" value="OHV97567.1"/>
    <property type="molecule type" value="Genomic_DNA"/>
</dbReference>
<dbReference type="SUPFAM" id="SSF51126">
    <property type="entry name" value="Pectin lyase-like"/>
    <property type="match status" value="1"/>
</dbReference>
<evidence type="ECO:0000256" key="2">
    <source>
        <dbReference type="ARBA" id="ARBA00022525"/>
    </source>
</evidence>
<dbReference type="PANTHER" id="PTHR12338:SF8">
    <property type="entry name" value="HEME_HEMOPEXIN-BINDING PROTEIN"/>
    <property type="match status" value="1"/>
</dbReference>
<dbReference type="InterPro" id="IPR050909">
    <property type="entry name" value="Bact_Autotransporter_VF"/>
</dbReference>
<dbReference type="InterPro" id="IPR041248">
    <property type="entry name" value="YDG"/>
</dbReference>
<dbReference type="Gene3D" id="2.160.20.10">
    <property type="entry name" value="Single-stranded right-handed beta-helix, Pectin lyase-like"/>
    <property type="match status" value="1"/>
</dbReference>
<gene>
    <name evidence="5" type="ORF">AKG95_10280</name>
</gene>
<dbReference type="InterPro" id="IPR024973">
    <property type="entry name" value="ESPR"/>
</dbReference>
<dbReference type="InterPro" id="IPR011493">
    <property type="entry name" value="GLUG"/>
</dbReference>
<proteinExistence type="predicted"/>
<protein>
    <recommendedName>
        <fullName evidence="4">Filamentous haemagglutinin FhaB/tRNA nuclease CdiA-like TPS domain-containing protein</fullName>
    </recommendedName>
</protein>
<evidence type="ECO:0000256" key="3">
    <source>
        <dbReference type="ARBA" id="ARBA00022729"/>
    </source>
</evidence>
<keyword evidence="3" id="KW-0732">Signal</keyword>
<dbReference type="PANTHER" id="PTHR12338">
    <property type="entry name" value="AUTOTRANSPORTER"/>
    <property type="match status" value="1"/>
</dbReference>
<evidence type="ECO:0000256" key="1">
    <source>
        <dbReference type="ARBA" id="ARBA00004613"/>
    </source>
</evidence>
<dbReference type="Proteomes" id="UP000179840">
    <property type="component" value="Unassembled WGS sequence"/>
</dbReference>
<name>A0A1S1UAW1_9BURK</name>